<proteinExistence type="predicted"/>
<evidence type="ECO:0000256" key="1">
    <source>
        <dbReference type="SAM" id="MobiDB-lite"/>
    </source>
</evidence>
<dbReference type="PaxDb" id="4097-A0A1S4CLN8"/>
<dbReference type="AlphaFoldDB" id="A0A1S4CLN8"/>
<dbReference type="PANTHER" id="PTHR33223:SF11">
    <property type="entry name" value="ELEMENT PROTEIN, PUTATIVE-RELATED"/>
    <property type="match status" value="1"/>
</dbReference>
<feature type="region of interest" description="Disordered" evidence="1">
    <location>
        <begin position="137"/>
        <end position="157"/>
    </location>
</feature>
<dbReference type="OrthoDB" id="912280at2759"/>
<feature type="domain" description="Retrotransposon gag" evidence="2">
    <location>
        <begin position="2"/>
        <end position="81"/>
    </location>
</feature>
<dbReference type="KEGG" id="nta:107820405"/>
<name>A0A1S4CLN8_TOBAC</name>
<sequence length="255" mass="29411">MWYHNLAPNSVDSFAMLPDSFIRAHAGAIKVATRKSDIFKIKKRENKMLREFVSCFQIERMEFPPVSDDWAVQAFTQGINERSSVASRRLKENLIEYPAATWLDVHNRYQSKIRAEEDQLGAPLGLVYSSRLLEKESRSNKERYQSYTDDRSNAPNRNLPCNSRLLNQGQNPRGPLNRGVFDGYVGPTGAPRLSEYSFNIDVSDIVFAISKIRDARWPRPIHSDPSHSNYNLICEFHNSYGHRTEDCRQLREEVA</sequence>
<evidence type="ECO:0000259" key="2">
    <source>
        <dbReference type="Pfam" id="PF03732"/>
    </source>
</evidence>
<accession>A0A1S4CLN8</accession>
<protein>
    <recommendedName>
        <fullName evidence="2">Retrotransposon gag domain-containing protein</fullName>
    </recommendedName>
</protein>
<dbReference type="RefSeq" id="XP_016502172.1">
    <property type="nucleotide sequence ID" value="XM_016646686.1"/>
</dbReference>
<feature type="compositionally biased region" description="Basic and acidic residues" evidence="1">
    <location>
        <begin position="137"/>
        <end position="152"/>
    </location>
</feature>
<evidence type="ECO:0000313" key="3">
    <source>
        <dbReference type="RefSeq" id="XP_016502172.1"/>
    </source>
</evidence>
<gene>
    <name evidence="3" type="primary">LOC107820405</name>
</gene>
<reference evidence="3" key="1">
    <citation type="submission" date="2025-08" db="UniProtKB">
        <authorList>
            <consortium name="RefSeq"/>
        </authorList>
    </citation>
    <scope>IDENTIFICATION</scope>
</reference>
<organism evidence="3">
    <name type="scientific">Nicotiana tabacum</name>
    <name type="common">Common tobacco</name>
    <dbReference type="NCBI Taxonomy" id="4097"/>
    <lineage>
        <taxon>Eukaryota</taxon>
        <taxon>Viridiplantae</taxon>
        <taxon>Streptophyta</taxon>
        <taxon>Embryophyta</taxon>
        <taxon>Tracheophyta</taxon>
        <taxon>Spermatophyta</taxon>
        <taxon>Magnoliopsida</taxon>
        <taxon>eudicotyledons</taxon>
        <taxon>Gunneridae</taxon>
        <taxon>Pentapetalae</taxon>
        <taxon>asterids</taxon>
        <taxon>lamiids</taxon>
        <taxon>Solanales</taxon>
        <taxon>Solanaceae</taxon>
        <taxon>Nicotianoideae</taxon>
        <taxon>Nicotianeae</taxon>
        <taxon>Nicotiana</taxon>
    </lineage>
</organism>
<dbReference type="PANTHER" id="PTHR33223">
    <property type="entry name" value="CCHC-TYPE DOMAIN-CONTAINING PROTEIN"/>
    <property type="match status" value="1"/>
</dbReference>
<dbReference type="InterPro" id="IPR005162">
    <property type="entry name" value="Retrotrans_gag_dom"/>
</dbReference>
<dbReference type="Pfam" id="PF03732">
    <property type="entry name" value="Retrotrans_gag"/>
    <property type="match status" value="1"/>
</dbReference>